<dbReference type="Pfam" id="PF07690">
    <property type="entry name" value="MFS_1"/>
    <property type="match status" value="1"/>
</dbReference>
<feature type="transmembrane region" description="Helical" evidence="6">
    <location>
        <begin position="558"/>
        <end position="579"/>
    </location>
</feature>
<dbReference type="Gene3D" id="1.20.1250.20">
    <property type="entry name" value="MFS general substrate transporter like domains"/>
    <property type="match status" value="1"/>
</dbReference>
<feature type="compositionally biased region" description="Polar residues" evidence="5">
    <location>
        <begin position="79"/>
        <end position="98"/>
    </location>
</feature>
<comment type="subcellular location">
    <subcellularLocation>
        <location evidence="1">Membrane</location>
        <topology evidence="1">Multi-pass membrane protein</topology>
    </subcellularLocation>
</comment>
<evidence type="ECO:0000313" key="8">
    <source>
        <dbReference type="EMBL" id="KAJ7303002.1"/>
    </source>
</evidence>
<dbReference type="PANTHER" id="PTHR23502:SF23">
    <property type="entry name" value="FLUCONAZOLE RESISTANCE PROTEIN 1"/>
    <property type="match status" value="1"/>
</dbReference>
<feature type="transmembrane region" description="Helical" evidence="6">
    <location>
        <begin position="393"/>
        <end position="415"/>
    </location>
</feature>
<dbReference type="GO" id="GO:1990961">
    <property type="term" value="P:xenobiotic detoxification by transmembrane export across the plasma membrane"/>
    <property type="evidence" value="ECO:0007669"/>
    <property type="project" value="TreeGrafter"/>
</dbReference>
<feature type="transmembrane region" description="Helical" evidence="6">
    <location>
        <begin position="216"/>
        <end position="235"/>
    </location>
</feature>
<feature type="transmembrane region" description="Helical" evidence="6">
    <location>
        <begin position="306"/>
        <end position="326"/>
    </location>
</feature>
<name>A0AAD7E8I5_9AGAR</name>
<proteinExistence type="predicted"/>
<dbReference type="PROSITE" id="PS50850">
    <property type="entry name" value="MFS"/>
    <property type="match status" value="1"/>
</dbReference>
<feature type="domain" description="Major facilitator superfamily (MFS) profile" evidence="7">
    <location>
        <begin position="150"/>
        <end position="590"/>
    </location>
</feature>
<dbReference type="CDD" id="cd17323">
    <property type="entry name" value="MFS_Tpo1_MDR_like"/>
    <property type="match status" value="1"/>
</dbReference>
<keyword evidence="3 6" id="KW-1133">Transmembrane helix</keyword>
<evidence type="ECO:0000259" key="7">
    <source>
        <dbReference type="PROSITE" id="PS50850"/>
    </source>
</evidence>
<feature type="transmembrane region" description="Helical" evidence="6">
    <location>
        <begin position="181"/>
        <end position="204"/>
    </location>
</feature>
<dbReference type="InterPro" id="IPR020846">
    <property type="entry name" value="MFS_dom"/>
</dbReference>
<feature type="transmembrane region" description="Helical" evidence="6">
    <location>
        <begin position="277"/>
        <end position="299"/>
    </location>
</feature>
<dbReference type="Proteomes" id="UP001218218">
    <property type="component" value="Unassembled WGS sequence"/>
</dbReference>
<keyword evidence="2 6" id="KW-0812">Transmembrane</keyword>
<feature type="transmembrane region" description="Helical" evidence="6">
    <location>
        <begin position="421"/>
        <end position="441"/>
    </location>
</feature>
<accession>A0AAD7E8I5</accession>
<dbReference type="AlphaFoldDB" id="A0AAD7E8I5"/>
<dbReference type="GO" id="GO:0005886">
    <property type="term" value="C:plasma membrane"/>
    <property type="evidence" value="ECO:0007669"/>
    <property type="project" value="TreeGrafter"/>
</dbReference>
<dbReference type="GO" id="GO:0015244">
    <property type="term" value="F:fluconazole transmembrane transporter activity"/>
    <property type="evidence" value="ECO:0007669"/>
    <property type="project" value="TreeGrafter"/>
</dbReference>
<dbReference type="InterPro" id="IPR011701">
    <property type="entry name" value="MFS"/>
</dbReference>
<evidence type="ECO:0000256" key="1">
    <source>
        <dbReference type="ARBA" id="ARBA00004141"/>
    </source>
</evidence>
<evidence type="ECO:0000256" key="4">
    <source>
        <dbReference type="ARBA" id="ARBA00023136"/>
    </source>
</evidence>
<dbReference type="PANTHER" id="PTHR23502">
    <property type="entry name" value="MAJOR FACILITATOR SUPERFAMILY"/>
    <property type="match status" value="1"/>
</dbReference>
<feature type="transmembrane region" description="Helical" evidence="6">
    <location>
        <begin position="148"/>
        <end position="169"/>
    </location>
</feature>
<keyword evidence="4 6" id="KW-0472">Membrane</keyword>
<dbReference type="InterPro" id="IPR036259">
    <property type="entry name" value="MFS_trans_sf"/>
</dbReference>
<dbReference type="EMBL" id="JARIHO010000109">
    <property type="protein sequence ID" value="KAJ7303002.1"/>
    <property type="molecule type" value="Genomic_DNA"/>
</dbReference>
<feature type="transmembrane region" description="Helical" evidence="6">
    <location>
        <begin position="493"/>
        <end position="518"/>
    </location>
</feature>
<organism evidence="8 9">
    <name type="scientific">Mycena albidolilacea</name>
    <dbReference type="NCBI Taxonomy" id="1033008"/>
    <lineage>
        <taxon>Eukaryota</taxon>
        <taxon>Fungi</taxon>
        <taxon>Dikarya</taxon>
        <taxon>Basidiomycota</taxon>
        <taxon>Agaricomycotina</taxon>
        <taxon>Agaricomycetes</taxon>
        <taxon>Agaricomycetidae</taxon>
        <taxon>Agaricales</taxon>
        <taxon>Marasmiineae</taxon>
        <taxon>Mycenaceae</taxon>
        <taxon>Mycena</taxon>
    </lineage>
</organism>
<evidence type="ECO:0000256" key="3">
    <source>
        <dbReference type="ARBA" id="ARBA00022989"/>
    </source>
</evidence>
<feature type="transmembrane region" description="Helical" evidence="6">
    <location>
        <begin position="247"/>
        <end position="265"/>
    </location>
</feature>
<keyword evidence="9" id="KW-1185">Reference proteome</keyword>
<comment type="caution">
    <text evidence="8">The sequence shown here is derived from an EMBL/GenBank/DDBJ whole genome shotgun (WGS) entry which is preliminary data.</text>
</comment>
<sequence length="595" mass="64903">MGLDLIRDSTVGQVINYLSKGRLLPYADQRPGYVVPTRFLTVDRKQKEIGSDATTLCEEESEKRQSRGAATPALERANTAATLSGVQSLSASGTTTPSPAELERASTPATLTEKQVAGNGVDIPDPYLVDWEENDPDDPQNWSFRKRAFVAFEISLLTFSVYIGSAIYTSSIPGIMQEFNVSLVMATLGLTLYVLAYGIGPMFLTPLQELPFLGRNPVYIATLFLFVIFQIPLITAKNIHTVLAMRFMTGLFGSPALATGGASMGDIFPSHQHPYVLGIWALGAVAGPITGPVIGGFAAQAESWRWPILELLWISAFTVIFLALFLPETNGPTILLRRAERLRALTGNPELKTATERADESAGVGKVVYDALVLPFVLSIEPVLLFANIYLGFIYAVFYLWFEAFPLVFGAIYHFNEGLSGLPFLGFLVSGTITYTVYCLYQMYHIAPRYARAAAAGKEVPPEIKLEIGLMASIFIPASVLIFGFASKATIHWIVPVIGAALYLPGIFLIFQSILMYVTTAYPDHGAPVLAANDLFRSSIASVFPLFGRAFFSNLGLGPGSAVLAGISFFLIAVYYLLLRYAHILRKRSKYALST</sequence>
<feature type="transmembrane region" description="Helical" evidence="6">
    <location>
        <begin position="468"/>
        <end position="487"/>
    </location>
</feature>
<protein>
    <submittedName>
        <fullName evidence="8">Major facilitator superfamily domain-containing protein</fullName>
    </submittedName>
</protein>
<evidence type="ECO:0000256" key="2">
    <source>
        <dbReference type="ARBA" id="ARBA00022692"/>
    </source>
</evidence>
<feature type="region of interest" description="Disordered" evidence="5">
    <location>
        <begin position="51"/>
        <end position="107"/>
    </location>
</feature>
<evidence type="ECO:0000256" key="6">
    <source>
        <dbReference type="SAM" id="Phobius"/>
    </source>
</evidence>
<evidence type="ECO:0000256" key="5">
    <source>
        <dbReference type="SAM" id="MobiDB-lite"/>
    </source>
</evidence>
<reference evidence="8" key="1">
    <citation type="submission" date="2023-03" db="EMBL/GenBank/DDBJ databases">
        <title>Massive genome expansion in bonnet fungi (Mycena s.s.) driven by repeated elements and novel gene families across ecological guilds.</title>
        <authorList>
            <consortium name="Lawrence Berkeley National Laboratory"/>
            <person name="Harder C.B."/>
            <person name="Miyauchi S."/>
            <person name="Viragh M."/>
            <person name="Kuo A."/>
            <person name="Thoen E."/>
            <person name="Andreopoulos B."/>
            <person name="Lu D."/>
            <person name="Skrede I."/>
            <person name="Drula E."/>
            <person name="Henrissat B."/>
            <person name="Morin E."/>
            <person name="Kohler A."/>
            <person name="Barry K."/>
            <person name="LaButti K."/>
            <person name="Morin E."/>
            <person name="Salamov A."/>
            <person name="Lipzen A."/>
            <person name="Mereny Z."/>
            <person name="Hegedus B."/>
            <person name="Baldrian P."/>
            <person name="Stursova M."/>
            <person name="Weitz H."/>
            <person name="Taylor A."/>
            <person name="Grigoriev I.V."/>
            <person name="Nagy L.G."/>
            <person name="Martin F."/>
            <person name="Kauserud H."/>
        </authorList>
    </citation>
    <scope>NUCLEOTIDE SEQUENCE</scope>
    <source>
        <strain evidence="8">CBHHK002</strain>
    </source>
</reference>
<gene>
    <name evidence="8" type="ORF">DFH08DRAFT_58592</name>
</gene>
<evidence type="ECO:0000313" key="9">
    <source>
        <dbReference type="Proteomes" id="UP001218218"/>
    </source>
</evidence>
<dbReference type="SUPFAM" id="SSF103473">
    <property type="entry name" value="MFS general substrate transporter"/>
    <property type="match status" value="1"/>
</dbReference>